<sequence length="142" mass="17262">MDKSQKYIQMCEKSGEIQTKWVQGKGDWFLDENGVFKCCVSADYESAIIKNGFRITKKEGIIRLSKYIWLPRLEQLMEMAQRKGISYEKSIYMFYEWTKMPYDELSGQPRKIFASVEQRWLGFVMQMKYFKKWDRDKWIRIF</sequence>
<dbReference type="RefSeq" id="WP_207679195.1">
    <property type="nucleotide sequence ID" value="NZ_CP061800.1"/>
</dbReference>
<dbReference type="EMBL" id="CP061800">
    <property type="protein sequence ID" value="QTA91396.1"/>
    <property type="molecule type" value="Genomic_DNA"/>
</dbReference>
<organism evidence="1 2">
    <name type="scientific">Desulfonema magnum</name>
    <dbReference type="NCBI Taxonomy" id="45655"/>
    <lineage>
        <taxon>Bacteria</taxon>
        <taxon>Pseudomonadati</taxon>
        <taxon>Thermodesulfobacteriota</taxon>
        <taxon>Desulfobacteria</taxon>
        <taxon>Desulfobacterales</taxon>
        <taxon>Desulfococcaceae</taxon>
        <taxon>Desulfonema</taxon>
    </lineage>
</organism>
<evidence type="ECO:0000313" key="2">
    <source>
        <dbReference type="Proteomes" id="UP000663722"/>
    </source>
</evidence>
<protein>
    <submittedName>
        <fullName evidence="1">Uncharacterized protein</fullName>
    </submittedName>
</protein>
<gene>
    <name evidence="1" type="ORF">dnm_074630</name>
</gene>
<keyword evidence="2" id="KW-1185">Reference proteome</keyword>
<name>A0A975BTI8_9BACT</name>
<reference evidence="1" key="1">
    <citation type="journal article" date="2021" name="Microb. Physiol.">
        <title>Proteogenomic Insights into the Physiology of Marine, Sulfate-Reducing, Filamentous Desulfonema limicola and Desulfonema magnum.</title>
        <authorList>
            <person name="Schnaars V."/>
            <person name="Wohlbrand L."/>
            <person name="Scheve S."/>
            <person name="Hinrichs C."/>
            <person name="Reinhardt R."/>
            <person name="Rabus R."/>
        </authorList>
    </citation>
    <scope>NUCLEOTIDE SEQUENCE</scope>
    <source>
        <strain evidence="1">4be13</strain>
    </source>
</reference>
<evidence type="ECO:0000313" key="1">
    <source>
        <dbReference type="EMBL" id="QTA91396.1"/>
    </source>
</evidence>
<dbReference type="AlphaFoldDB" id="A0A975BTI8"/>
<accession>A0A975BTI8</accession>
<proteinExistence type="predicted"/>
<dbReference type="KEGG" id="dmm:dnm_074630"/>
<dbReference type="Proteomes" id="UP000663722">
    <property type="component" value="Chromosome"/>
</dbReference>